<proteinExistence type="predicted"/>
<protein>
    <submittedName>
        <fullName evidence="1">Uncharacterized protein</fullName>
    </submittedName>
</protein>
<comment type="caution">
    <text evidence="1">The sequence shown here is derived from an EMBL/GenBank/DDBJ whole genome shotgun (WGS) entry which is preliminary data.</text>
</comment>
<name>A0A645G602_9ZZZZ</name>
<reference evidence="1" key="1">
    <citation type="submission" date="2019-08" db="EMBL/GenBank/DDBJ databases">
        <authorList>
            <person name="Kucharzyk K."/>
            <person name="Murdoch R.W."/>
            <person name="Higgins S."/>
            <person name="Loffler F."/>
        </authorList>
    </citation>
    <scope>NUCLEOTIDE SEQUENCE</scope>
</reference>
<accession>A0A645G602</accession>
<evidence type="ECO:0000313" key="1">
    <source>
        <dbReference type="EMBL" id="MPN22308.1"/>
    </source>
</evidence>
<sequence>MADGFKQSVMLKQGYPFQCCGDPLNPPGELRPECWATFDTAECKGLKGGLGRTQRSGVAGGYKKNEVVSA</sequence>
<gene>
    <name evidence="1" type="ORF">SDC9_169691</name>
</gene>
<dbReference type="AlphaFoldDB" id="A0A645G602"/>
<dbReference type="EMBL" id="VSSQ01070524">
    <property type="protein sequence ID" value="MPN22308.1"/>
    <property type="molecule type" value="Genomic_DNA"/>
</dbReference>
<organism evidence="1">
    <name type="scientific">bioreactor metagenome</name>
    <dbReference type="NCBI Taxonomy" id="1076179"/>
    <lineage>
        <taxon>unclassified sequences</taxon>
        <taxon>metagenomes</taxon>
        <taxon>ecological metagenomes</taxon>
    </lineage>
</organism>